<evidence type="ECO:0000313" key="2">
    <source>
        <dbReference type="EMBL" id="JAE26245.1"/>
    </source>
</evidence>
<accession>A0A0A9GM90</accession>
<dbReference type="AlphaFoldDB" id="A0A0A9GM90"/>
<sequence length="20" mass="2198">MEAPGASFKEIETNGQFVRS</sequence>
<proteinExistence type="predicted"/>
<dbReference type="EMBL" id="GBRH01171651">
    <property type="protein sequence ID" value="JAE26245.1"/>
    <property type="molecule type" value="Transcribed_RNA"/>
</dbReference>
<evidence type="ECO:0000256" key="1">
    <source>
        <dbReference type="SAM" id="MobiDB-lite"/>
    </source>
</evidence>
<feature type="region of interest" description="Disordered" evidence="1">
    <location>
        <begin position="1"/>
        <end position="20"/>
    </location>
</feature>
<protein>
    <submittedName>
        <fullName evidence="2">Uncharacterized protein</fullName>
    </submittedName>
</protein>
<reference evidence="2" key="1">
    <citation type="submission" date="2014-09" db="EMBL/GenBank/DDBJ databases">
        <authorList>
            <person name="Magalhaes I.L.F."/>
            <person name="Oliveira U."/>
            <person name="Santos F.R."/>
            <person name="Vidigal T.H.D.A."/>
            <person name="Brescovit A.D."/>
            <person name="Santos A.J."/>
        </authorList>
    </citation>
    <scope>NUCLEOTIDE SEQUENCE</scope>
    <source>
        <tissue evidence="2">Shoot tissue taken approximately 20 cm above the soil surface</tissue>
    </source>
</reference>
<name>A0A0A9GM90_ARUDO</name>
<organism evidence="2">
    <name type="scientific">Arundo donax</name>
    <name type="common">Giant reed</name>
    <name type="synonym">Donax arundinaceus</name>
    <dbReference type="NCBI Taxonomy" id="35708"/>
    <lineage>
        <taxon>Eukaryota</taxon>
        <taxon>Viridiplantae</taxon>
        <taxon>Streptophyta</taxon>
        <taxon>Embryophyta</taxon>
        <taxon>Tracheophyta</taxon>
        <taxon>Spermatophyta</taxon>
        <taxon>Magnoliopsida</taxon>
        <taxon>Liliopsida</taxon>
        <taxon>Poales</taxon>
        <taxon>Poaceae</taxon>
        <taxon>PACMAD clade</taxon>
        <taxon>Arundinoideae</taxon>
        <taxon>Arundineae</taxon>
        <taxon>Arundo</taxon>
    </lineage>
</organism>
<reference evidence="2" key="2">
    <citation type="journal article" date="2015" name="Data Brief">
        <title>Shoot transcriptome of the giant reed, Arundo donax.</title>
        <authorList>
            <person name="Barrero R.A."/>
            <person name="Guerrero F.D."/>
            <person name="Moolhuijzen P."/>
            <person name="Goolsby J.A."/>
            <person name="Tidwell J."/>
            <person name="Bellgard S.E."/>
            <person name="Bellgard M.I."/>
        </authorList>
    </citation>
    <scope>NUCLEOTIDE SEQUENCE</scope>
    <source>
        <tissue evidence="2">Shoot tissue taken approximately 20 cm above the soil surface</tissue>
    </source>
</reference>